<reference evidence="4" key="1">
    <citation type="submission" date="2020-01" db="EMBL/GenBank/DDBJ databases">
        <title>Insect and environment-associated Actinomycetes.</title>
        <authorList>
            <person name="Currrie C."/>
            <person name="Chevrette M."/>
            <person name="Carlson C."/>
            <person name="Stubbendieck R."/>
            <person name="Wendt-Pienkowski E."/>
        </authorList>
    </citation>
    <scope>NUCLEOTIDE SEQUENCE</scope>
    <source>
        <strain evidence="4">SID7499</strain>
    </source>
</reference>
<feature type="non-terminal residue" evidence="4">
    <location>
        <position position="1"/>
    </location>
</feature>
<dbReference type="PANTHER" id="PTHR44845">
    <property type="entry name" value="CARRIER DOMAIN-CONTAINING PROTEIN"/>
    <property type="match status" value="1"/>
</dbReference>
<dbReference type="SUPFAM" id="SSF56801">
    <property type="entry name" value="Acetyl-CoA synthetase-like"/>
    <property type="match status" value="1"/>
</dbReference>
<accession>A0A6G3WL35</accession>
<proteinExistence type="predicted"/>
<evidence type="ECO:0000259" key="3">
    <source>
        <dbReference type="Pfam" id="PF00501"/>
    </source>
</evidence>
<evidence type="ECO:0000313" key="4">
    <source>
        <dbReference type="EMBL" id="NEE06157.1"/>
    </source>
</evidence>
<feature type="non-terminal residue" evidence="4">
    <location>
        <position position="142"/>
    </location>
</feature>
<feature type="domain" description="AMP-dependent synthetase/ligase" evidence="3">
    <location>
        <begin position="1"/>
        <end position="142"/>
    </location>
</feature>
<comment type="caution">
    <text evidence="4">The sequence shown here is derived from an EMBL/GenBank/DDBJ whole genome shotgun (WGS) entry which is preliminary data.</text>
</comment>
<dbReference type="InterPro" id="IPR000873">
    <property type="entry name" value="AMP-dep_synth/lig_dom"/>
</dbReference>
<gene>
    <name evidence="4" type="ORF">G3M58_06885</name>
</gene>
<organism evidence="4">
    <name type="scientific">Streptomyces sp. SID7499</name>
    <dbReference type="NCBI Taxonomy" id="2706086"/>
    <lineage>
        <taxon>Bacteria</taxon>
        <taxon>Bacillati</taxon>
        <taxon>Actinomycetota</taxon>
        <taxon>Actinomycetes</taxon>
        <taxon>Kitasatosporales</taxon>
        <taxon>Streptomycetaceae</taxon>
        <taxon>Streptomyces</taxon>
    </lineage>
</organism>
<dbReference type="AlphaFoldDB" id="A0A6G3WL35"/>
<protein>
    <submittedName>
        <fullName evidence="4">AMP-binding protein</fullName>
    </submittedName>
</protein>
<keyword evidence="2" id="KW-0597">Phosphoprotein</keyword>
<evidence type="ECO:0000256" key="1">
    <source>
        <dbReference type="ARBA" id="ARBA00022450"/>
    </source>
</evidence>
<evidence type="ECO:0000256" key="2">
    <source>
        <dbReference type="ARBA" id="ARBA00022553"/>
    </source>
</evidence>
<sequence>SGSTGRPKGVVVSRPALANLLAAMGRLLDLSGEDRLLAVTTVSFDIAALELFVPLLGGATVVLASDDDVTDPFALAALIRSSTPTVMQATPSLWRVLADAAPDALGGLRALSGGEPLPADLADVLTRHANGLVNLYGPTETT</sequence>
<name>A0A6G3WL35_9ACTN</name>
<dbReference type="EMBL" id="JAAGMN010000682">
    <property type="protein sequence ID" value="NEE06157.1"/>
    <property type="molecule type" value="Genomic_DNA"/>
</dbReference>
<dbReference type="Pfam" id="PF00501">
    <property type="entry name" value="AMP-binding"/>
    <property type="match status" value="1"/>
</dbReference>
<keyword evidence="1" id="KW-0596">Phosphopantetheine</keyword>
<dbReference type="Gene3D" id="3.40.50.980">
    <property type="match status" value="2"/>
</dbReference>
<dbReference type="PANTHER" id="PTHR44845:SF6">
    <property type="entry name" value="BETA-ALANINE-ACTIVATING ENZYME"/>
    <property type="match status" value="1"/>
</dbReference>